<evidence type="ECO:0000256" key="5">
    <source>
        <dbReference type="RuleBase" id="RU000499"/>
    </source>
</evidence>
<organism evidence="6 7">
    <name type="scientific">Corynebacterium pseudotuberculosis 258</name>
    <dbReference type="NCBI Taxonomy" id="1168865"/>
    <lineage>
        <taxon>Bacteria</taxon>
        <taxon>Bacillati</taxon>
        <taxon>Actinomycetota</taxon>
        <taxon>Actinomycetes</taxon>
        <taxon>Mycobacteriales</taxon>
        <taxon>Corynebacteriaceae</taxon>
        <taxon>Corynebacterium</taxon>
    </lineage>
</organism>
<dbReference type="AlphaFoldDB" id="A0AAU8PP41"/>
<dbReference type="PANTHER" id="PTHR11592">
    <property type="entry name" value="GLUTATHIONE PEROXIDASE"/>
    <property type="match status" value="1"/>
</dbReference>
<comment type="similarity">
    <text evidence="1 5">Belongs to the glutathione peroxidase family.</text>
</comment>
<gene>
    <name evidence="6" type="ORF">CP258_08980</name>
</gene>
<accession>A0AAU8PP41</accession>
<dbReference type="GO" id="GO:0004601">
    <property type="term" value="F:peroxidase activity"/>
    <property type="evidence" value="ECO:0007669"/>
    <property type="project" value="UniProtKB-KW"/>
</dbReference>
<evidence type="ECO:0000313" key="6">
    <source>
        <dbReference type="EMBL" id="AFK17370.1"/>
    </source>
</evidence>
<dbReference type="SUPFAM" id="SSF52833">
    <property type="entry name" value="Thioredoxin-like"/>
    <property type="match status" value="1"/>
</dbReference>
<dbReference type="PROSITE" id="PS51355">
    <property type="entry name" value="GLUTATHIONE_PEROXID_3"/>
    <property type="match status" value="1"/>
</dbReference>
<dbReference type="Pfam" id="PF00255">
    <property type="entry name" value="GSHPx"/>
    <property type="match status" value="1"/>
</dbReference>
<feature type="active site" evidence="4">
    <location>
        <position position="36"/>
    </location>
</feature>
<keyword evidence="2 5" id="KW-0575">Peroxidase</keyword>
<dbReference type="InterPro" id="IPR000889">
    <property type="entry name" value="Glutathione_peroxidase"/>
</dbReference>
<dbReference type="Proteomes" id="UP000006465">
    <property type="component" value="Chromosome"/>
</dbReference>
<sequence>MTNFFDIPVTLNDATETTMNDWAGHCLMIVNTASRCGLTPQYEALEELYRDYAPRGFFVIAMPCNQFAEEEPGSNKQIAEFCKREYGVTFPILEKADVNGENTHPLYQFLKGDGPDIEWNFEKFVVSPEGKVVGRFAPNMEPDDLKIIECLEDNVVL</sequence>
<dbReference type="PRINTS" id="PR01011">
    <property type="entry name" value="GLUTPROXDASE"/>
</dbReference>
<evidence type="ECO:0000313" key="7">
    <source>
        <dbReference type="Proteomes" id="UP000006465"/>
    </source>
</evidence>
<dbReference type="PIRSF" id="PIRSF000303">
    <property type="entry name" value="Glutathion_perox"/>
    <property type="match status" value="1"/>
</dbReference>
<proteinExistence type="inferred from homology"/>
<dbReference type="KEGG" id="coe:CP258_08980"/>
<evidence type="ECO:0000256" key="4">
    <source>
        <dbReference type="PIRSR" id="PIRSR000303-1"/>
    </source>
</evidence>
<dbReference type="GO" id="GO:0034599">
    <property type="term" value="P:cellular response to oxidative stress"/>
    <property type="evidence" value="ECO:0007669"/>
    <property type="project" value="TreeGrafter"/>
</dbReference>
<dbReference type="Gene3D" id="3.40.30.10">
    <property type="entry name" value="Glutaredoxin"/>
    <property type="match status" value="1"/>
</dbReference>
<evidence type="ECO:0000256" key="2">
    <source>
        <dbReference type="ARBA" id="ARBA00022559"/>
    </source>
</evidence>
<dbReference type="InterPro" id="IPR029759">
    <property type="entry name" value="GPX_AS"/>
</dbReference>
<dbReference type="EMBL" id="CP003540">
    <property type="protein sequence ID" value="AFK17370.1"/>
    <property type="molecule type" value="Genomic_DNA"/>
</dbReference>
<evidence type="ECO:0000256" key="1">
    <source>
        <dbReference type="ARBA" id="ARBA00006926"/>
    </source>
</evidence>
<keyword evidence="3 5" id="KW-0560">Oxidoreductase</keyword>
<dbReference type="PROSITE" id="PS00460">
    <property type="entry name" value="GLUTATHIONE_PEROXID_1"/>
    <property type="match status" value="1"/>
</dbReference>
<dbReference type="PANTHER" id="PTHR11592:SF78">
    <property type="entry name" value="GLUTATHIONE PEROXIDASE"/>
    <property type="match status" value="1"/>
</dbReference>
<dbReference type="InterPro" id="IPR036249">
    <property type="entry name" value="Thioredoxin-like_sf"/>
</dbReference>
<evidence type="ECO:0000256" key="3">
    <source>
        <dbReference type="ARBA" id="ARBA00023002"/>
    </source>
</evidence>
<dbReference type="RefSeq" id="WP_014367577.1">
    <property type="nucleotide sequence ID" value="NC_017945.3"/>
</dbReference>
<protein>
    <recommendedName>
        <fullName evidence="5">Glutathione peroxidase</fullName>
    </recommendedName>
</protein>
<reference evidence="6 7" key="1">
    <citation type="journal article" date="2013" name="J. Biotechnol.">
        <title>Genome sequence of Corynebacterium pseudotuberculosis biovar equi strain 258 and prediction of antigenic targets to improve biotechnological vaccine production.</title>
        <authorList>
            <person name="Soares S.C."/>
            <person name="Trost E."/>
            <person name="Ramos R.T."/>
            <person name="Carneiro A.R."/>
            <person name="Santos A.R."/>
            <person name="Pinto A.C."/>
            <person name="Barbosa E."/>
            <person name="Aburjaile F."/>
            <person name="Ali A."/>
            <person name="Diniz C.A."/>
            <person name="Hassan S.S."/>
            <person name="Fiaux K."/>
            <person name="Guimaraes L.C."/>
            <person name="Bakhtiar S.M."/>
            <person name="Pereira U."/>
            <person name="Almeida S.S."/>
            <person name="Abreu V.A."/>
            <person name="Rocha F.S."/>
            <person name="Dorella F.A."/>
            <person name="Miyoshi A."/>
            <person name="Silva A."/>
            <person name="Azevedo V."/>
            <person name="Tauch A."/>
        </authorList>
    </citation>
    <scope>NUCLEOTIDE SEQUENCE [LARGE SCALE GENOMIC DNA]</scope>
    <source>
        <strain evidence="6 7">258</strain>
    </source>
</reference>
<dbReference type="CDD" id="cd00340">
    <property type="entry name" value="GSH_Peroxidase"/>
    <property type="match status" value="1"/>
</dbReference>
<name>A0AAU8PP41_CORPS</name>